<keyword evidence="10" id="KW-1208">Phospholipid metabolism</keyword>
<keyword evidence="6" id="KW-1133">Transmembrane helix</keyword>
<evidence type="ECO:0000256" key="9">
    <source>
        <dbReference type="ARBA" id="ARBA00023209"/>
    </source>
</evidence>
<evidence type="ECO:0000256" key="11">
    <source>
        <dbReference type="RuleBase" id="RU003750"/>
    </source>
</evidence>
<keyword evidence="7" id="KW-0443">Lipid metabolism</keyword>
<dbReference type="AlphaFoldDB" id="A0A6B3LFV7"/>
<comment type="subcellular location">
    <subcellularLocation>
        <location evidence="1">Membrane</location>
        <topology evidence="1">Multi-pass membrane protein</topology>
    </subcellularLocation>
</comment>
<dbReference type="RefSeq" id="WP_164365617.1">
    <property type="nucleotide sequence ID" value="NZ_CP066776.1"/>
</dbReference>
<keyword evidence="3" id="KW-0444">Lipid biosynthesis</keyword>
<keyword evidence="4 11" id="KW-0808">Transferase</keyword>
<dbReference type="InterPro" id="IPR050324">
    <property type="entry name" value="CDP-alcohol_PTase-I"/>
</dbReference>
<evidence type="ECO:0000313" key="13">
    <source>
        <dbReference type="Proteomes" id="UP000475117"/>
    </source>
</evidence>
<dbReference type="Proteomes" id="UP000475117">
    <property type="component" value="Chromosome"/>
</dbReference>
<protein>
    <submittedName>
        <fullName evidence="12">Phosphatidylcholine/phosphatidylserine synthase</fullName>
    </submittedName>
</protein>
<keyword evidence="13" id="KW-1185">Reference proteome</keyword>
<dbReference type="KEGG" id="soa:G3M56_011020"/>
<comment type="similarity">
    <text evidence="2 11">Belongs to the CDP-alcohol phosphatidyltransferase class-I family.</text>
</comment>
<evidence type="ECO:0000256" key="8">
    <source>
        <dbReference type="ARBA" id="ARBA00023136"/>
    </source>
</evidence>
<evidence type="ECO:0000256" key="10">
    <source>
        <dbReference type="ARBA" id="ARBA00023264"/>
    </source>
</evidence>
<dbReference type="GO" id="GO:0016780">
    <property type="term" value="F:phosphotransferase activity, for other substituted phosphate groups"/>
    <property type="evidence" value="ECO:0007669"/>
    <property type="project" value="InterPro"/>
</dbReference>
<accession>A0A6B3LFV7</accession>
<dbReference type="InterPro" id="IPR000462">
    <property type="entry name" value="CDP-OH_P_trans"/>
</dbReference>
<evidence type="ECO:0000256" key="5">
    <source>
        <dbReference type="ARBA" id="ARBA00022692"/>
    </source>
</evidence>
<name>A0A6B3LFV7_9BACT</name>
<sequence length="285" mass="31577">MSPHEPKIYFLPNLMTAGNLFCGFMAVLTIFEGMTLAPGDVALANQQYQTAIWLIFGACLFDLLDGRLARLGGKESPFGQEFDSIADVVSFGVAPALLVFNVVLIDMPSQAGWMIAFLFLLCGAMRLARFNCMAFSVAAAGAREAKPAEVEEKAEEKGDDKSKDFVGLPVPMAAATVASLTIFMMWVSEGEMQLGNWRYALPVLMVLLSLMMMSRLRYPSFKNISLTSRSSLMLIVVVTMVLVLMVKFYYVAPAVACVFYVLYGVVRPWLSNRWRRGIEEPLEND</sequence>
<dbReference type="PANTHER" id="PTHR14269:SF61">
    <property type="entry name" value="CDP-DIACYLGLYCEROL--SERINE O-PHOSPHATIDYLTRANSFERASE"/>
    <property type="match status" value="1"/>
</dbReference>
<evidence type="ECO:0000256" key="3">
    <source>
        <dbReference type="ARBA" id="ARBA00022516"/>
    </source>
</evidence>
<dbReference type="InterPro" id="IPR048254">
    <property type="entry name" value="CDP_ALCOHOL_P_TRANSF_CS"/>
</dbReference>
<keyword evidence="8" id="KW-0472">Membrane</keyword>
<evidence type="ECO:0000313" key="12">
    <source>
        <dbReference type="EMBL" id="QQL44412.1"/>
    </source>
</evidence>
<dbReference type="Pfam" id="PF01066">
    <property type="entry name" value="CDP-OH_P_transf"/>
    <property type="match status" value="1"/>
</dbReference>
<dbReference type="PROSITE" id="PS00379">
    <property type="entry name" value="CDP_ALCOHOL_P_TRANSF"/>
    <property type="match status" value="1"/>
</dbReference>
<dbReference type="PANTHER" id="PTHR14269">
    <property type="entry name" value="CDP-DIACYLGLYCEROL--GLYCEROL-3-PHOSPHATE 3-PHOSPHATIDYLTRANSFERASE-RELATED"/>
    <property type="match status" value="1"/>
</dbReference>
<evidence type="ECO:0000256" key="4">
    <source>
        <dbReference type="ARBA" id="ARBA00022679"/>
    </source>
</evidence>
<keyword evidence="5" id="KW-0812">Transmembrane</keyword>
<dbReference type="GO" id="GO:0008654">
    <property type="term" value="P:phospholipid biosynthetic process"/>
    <property type="evidence" value="ECO:0007669"/>
    <property type="project" value="UniProtKB-KW"/>
</dbReference>
<dbReference type="EMBL" id="CP066776">
    <property type="protein sequence ID" value="QQL44412.1"/>
    <property type="molecule type" value="Genomic_DNA"/>
</dbReference>
<dbReference type="GO" id="GO:0016020">
    <property type="term" value="C:membrane"/>
    <property type="evidence" value="ECO:0007669"/>
    <property type="project" value="UniProtKB-SubCell"/>
</dbReference>
<proteinExistence type="inferred from homology"/>
<dbReference type="InterPro" id="IPR043130">
    <property type="entry name" value="CDP-OH_PTrfase_TM_dom"/>
</dbReference>
<evidence type="ECO:0000256" key="6">
    <source>
        <dbReference type="ARBA" id="ARBA00022989"/>
    </source>
</evidence>
<evidence type="ECO:0000256" key="7">
    <source>
        <dbReference type="ARBA" id="ARBA00023098"/>
    </source>
</evidence>
<gene>
    <name evidence="12" type="ORF">G3M56_011020</name>
</gene>
<organism evidence="12 13">
    <name type="scientific">Sulfuriroseicoccus oceanibius</name>
    <dbReference type="NCBI Taxonomy" id="2707525"/>
    <lineage>
        <taxon>Bacteria</taxon>
        <taxon>Pseudomonadati</taxon>
        <taxon>Verrucomicrobiota</taxon>
        <taxon>Verrucomicrobiia</taxon>
        <taxon>Verrucomicrobiales</taxon>
        <taxon>Verrucomicrobiaceae</taxon>
        <taxon>Sulfuriroseicoccus</taxon>
    </lineage>
</organism>
<keyword evidence="9" id="KW-0594">Phospholipid biosynthesis</keyword>
<evidence type="ECO:0000256" key="2">
    <source>
        <dbReference type="ARBA" id="ARBA00010441"/>
    </source>
</evidence>
<evidence type="ECO:0000256" key="1">
    <source>
        <dbReference type="ARBA" id="ARBA00004141"/>
    </source>
</evidence>
<reference evidence="12 13" key="1">
    <citation type="submission" date="2020-12" db="EMBL/GenBank/DDBJ databases">
        <title>Sulforoseuscoccus oceanibium gen. nov., sp. nov., a representative of the phylum Verrucomicrobia with special cytoplasmic membrane, and proposal of Sulforoseuscoccusaceae fam. nov.</title>
        <authorList>
            <person name="Xi F."/>
        </authorList>
    </citation>
    <scope>NUCLEOTIDE SEQUENCE [LARGE SCALE GENOMIC DNA]</scope>
    <source>
        <strain evidence="12 13">T37</strain>
    </source>
</reference>
<dbReference type="Gene3D" id="1.20.120.1760">
    <property type="match status" value="1"/>
</dbReference>